<dbReference type="InterPro" id="IPR003593">
    <property type="entry name" value="AAA+_ATPase"/>
</dbReference>
<dbReference type="PROSITE" id="PS50893">
    <property type="entry name" value="ABC_TRANSPORTER_2"/>
    <property type="match status" value="1"/>
</dbReference>
<accession>A0A8E7B268</accession>
<dbReference type="GO" id="GO:0005524">
    <property type="term" value="F:ATP binding"/>
    <property type="evidence" value="ECO:0007669"/>
    <property type="project" value="UniProtKB-KW"/>
</dbReference>
<evidence type="ECO:0000256" key="1">
    <source>
        <dbReference type="ARBA" id="ARBA00004413"/>
    </source>
</evidence>
<dbReference type="PANTHER" id="PTHR43582:SF2">
    <property type="entry name" value="LINEARMYCIN RESISTANCE ATP-BINDING PROTEIN LNRL"/>
    <property type="match status" value="1"/>
</dbReference>
<evidence type="ECO:0000256" key="4">
    <source>
        <dbReference type="ARBA" id="ARBA00022840"/>
    </source>
</evidence>
<dbReference type="InterPro" id="IPR025302">
    <property type="entry name" value="DrrA1/2-like_C"/>
</dbReference>
<keyword evidence="4 7" id="KW-0067">ATP-binding</keyword>
<dbReference type="InterPro" id="IPR005894">
    <property type="entry name" value="DrrA"/>
</dbReference>
<keyword evidence="8" id="KW-1185">Reference proteome</keyword>
<evidence type="ECO:0000256" key="2">
    <source>
        <dbReference type="ARBA" id="ARBA00022448"/>
    </source>
</evidence>
<dbReference type="InterPro" id="IPR003439">
    <property type="entry name" value="ABC_transporter-like_ATP-bd"/>
</dbReference>
<protein>
    <submittedName>
        <fullName evidence="7">ATP-binding cassette domain-containing protein</fullName>
    </submittedName>
</protein>
<keyword evidence="3" id="KW-0547">Nucleotide-binding</keyword>
<dbReference type="GO" id="GO:0016887">
    <property type="term" value="F:ATP hydrolysis activity"/>
    <property type="evidence" value="ECO:0007669"/>
    <property type="project" value="InterPro"/>
</dbReference>
<dbReference type="SUPFAM" id="SSF52540">
    <property type="entry name" value="P-loop containing nucleoside triphosphate hydrolases"/>
    <property type="match status" value="1"/>
</dbReference>
<comment type="subcellular location">
    <subcellularLocation>
        <location evidence="1">Cell membrane</location>
        <topology evidence="1">Peripheral membrane protein</topology>
        <orientation evidence="1">Cytoplasmic side</orientation>
    </subcellularLocation>
</comment>
<evidence type="ECO:0000313" key="7">
    <source>
        <dbReference type="EMBL" id="QVV90634.1"/>
    </source>
</evidence>
<sequence length="329" mass="37279">MVAIQTYNLTKQFGSLTAVNSLSLTIHKGTIFGLLGPNGAGKSTLLSMLCTILNPTSGTAKVNGFDILTESEKVRQSIGIVFQSISIDDRLTGRENLKFHAMLYDVPDDKIKGRIDEVLSLLELSDRADDLVRTYSGGMIRRLEMARGLLHHPHILFLDESTIGLDPQTREHIWSYIQELTRKKKGDLTVLLTTHYMDEADLLCDEVAIIDKGQIIVRDTPGNLKRDLQGEKIRIKMKSPEILASLLSGNPRICKVLIESGLLEVQIIHNGNIVQEIFDIARESGIEIEHISIHEPSMHDVFLYYTGEEIRKEEEDNFTSQYRKRRRRR</sequence>
<dbReference type="PROSITE" id="PS00211">
    <property type="entry name" value="ABC_TRANSPORTER_1"/>
    <property type="match status" value="1"/>
</dbReference>
<evidence type="ECO:0000256" key="3">
    <source>
        <dbReference type="ARBA" id="ARBA00022741"/>
    </source>
</evidence>
<evidence type="ECO:0000256" key="5">
    <source>
        <dbReference type="ARBA" id="ARBA00049985"/>
    </source>
</evidence>
<feature type="domain" description="ABC transporter" evidence="6">
    <location>
        <begin position="4"/>
        <end position="237"/>
    </location>
</feature>
<dbReference type="Pfam" id="PF00005">
    <property type="entry name" value="ABC_tran"/>
    <property type="match status" value="1"/>
</dbReference>
<gene>
    <name evidence="7" type="ORF">KHC33_12780</name>
</gene>
<dbReference type="GO" id="GO:0043215">
    <property type="term" value="P:daunorubicin transport"/>
    <property type="evidence" value="ECO:0007669"/>
    <property type="project" value="InterPro"/>
</dbReference>
<comment type="similarity">
    <text evidence="5">Belongs to the ABC transporter superfamily. Drug exporter-1 (DrugE1) (TC 3.A.1.105) family.</text>
</comment>
<dbReference type="KEGG" id="mrtj:KHC33_12780"/>
<proteinExistence type="inferred from homology"/>
<dbReference type="Pfam" id="PF13732">
    <property type="entry name" value="DrrA1-3_C"/>
    <property type="match status" value="1"/>
</dbReference>
<organism evidence="7 8">
    <name type="scientific">Methanospirillum purgamenti</name>
    <dbReference type="NCBI Taxonomy" id="2834276"/>
    <lineage>
        <taxon>Archaea</taxon>
        <taxon>Methanobacteriati</taxon>
        <taxon>Methanobacteriota</taxon>
        <taxon>Stenosarchaea group</taxon>
        <taxon>Methanomicrobia</taxon>
        <taxon>Methanomicrobiales</taxon>
        <taxon>Methanospirillaceae</taxon>
        <taxon>Methanospirillum</taxon>
    </lineage>
</organism>
<reference evidence="7 8" key="1">
    <citation type="submission" date="2021-05" db="EMBL/GenBank/DDBJ databases">
        <title>A novel Methanospirillum isolate from a pyrite-forming mixed culture.</title>
        <authorList>
            <person name="Bunk B."/>
            <person name="Sproer C."/>
            <person name="Spring S."/>
            <person name="Pester M."/>
        </authorList>
    </citation>
    <scope>NUCLEOTIDE SEQUENCE [LARGE SCALE GENOMIC DNA]</scope>
    <source>
        <strain evidence="7 8">J.3.6.1-F.2.7.3</strain>
    </source>
</reference>
<dbReference type="InterPro" id="IPR017871">
    <property type="entry name" value="ABC_transporter-like_CS"/>
</dbReference>
<dbReference type="GO" id="GO:0005886">
    <property type="term" value="C:plasma membrane"/>
    <property type="evidence" value="ECO:0007669"/>
    <property type="project" value="UniProtKB-SubCell"/>
</dbReference>
<dbReference type="PANTHER" id="PTHR43582">
    <property type="entry name" value="LINEARMYCIN RESISTANCE ATP-BINDING PROTEIN LNRL"/>
    <property type="match status" value="1"/>
</dbReference>
<dbReference type="InterPro" id="IPR027417">
    <property type="entry name" value="P-loop_NTPase"/>
</dbReference>
<dbReference type="AlphaFoldDB" id="A0A8E7B268"/>
<dbReference type="NCBIfam" id="TIGR01188">
    <property type="entry name" value="drrA"/>
    <property type="match status" value="1"/>
</dbReference>
<dbReference type="Proteomes" id="UP000680656">
    <property type="component" value="Chromosome"/>
</dbReference>
<dbReference type="GO" id="GO:1900753">
    <property type="term" value="P:doxorubicin transport"/>
    <property type="evidence" value="ECO:0007669"/>
    <property type="project" value="InterPro"/>
</dbReference>
<evidence type="ECO:0000313" key="8">
    <source>
        <dbReference type="Proteomes" id="UP000680656"/>
    </source>
</evidence>
<dbReference type="EMBL" id="CP075546">
    <property type="protein sequence ID" value="QVV90634.1"/>
    <property type="molecule type" value="Genomic_DNA"/>
</dbReference>
<evidence type="ECO:0000259" key="6">
    <source>
        <dbReference type="PROSITE" id="PS50893"/>
    </source>
</evidence>
<name>A0A8E7B268_9EURY</name>
<keyword evidence="2" id="KW-0813">Transport</keyword>
<dbReference type="SMART" id="SM00382">
    <property type="entry name" value="AAA"/>
    <property type="match status" value="1"/>
</dbReference>
<dbReference type="Gene3D" id="3.40.50.300">
    <property type="entry name" value="P-loop containing nucleotide triphosphate hydrolases"/>
    <property type="match status" value="1"/>
</dbReference>